<accession>J9FEA1</accession>
<name>J9FEA1_WUCBA</name>
<dbReference type="Proteomes" id="UP000004810">
    <property type="component" value="Unassembled WGS sequence"/>
</dbReference>
<gene>
    <name evidence="1" type="ORF">WUBG_03405</name>
</gene>
<protein>
    <submittedName>
        <fullName evidence="1">Uncharacterized protein</fullName>
    </submittedName>
</protein>
<comment type="caution">
    <text evidence="1">The sequence shown here is derived from an EMBL/GenBank/DDBJ whole genome shotgun (WGS) entry which is preliminary data.</text>
</comment>
<reference evidence="2" key="1">
    <citation type="submission" date="2012-08" db="EMBL/GenBank/DDBJ databases">
        <title>The Genome Sequence of Wuchereria bancrofti.</title>
        <authorList>
            <person name="Nutman T.B."/>
            <person name="Fink D.L."/>
            <person name="Russ C."/>
            <person name="Young S."/>
            <person name="Zeng Q."/>
            <person name="Koehrsen M."/>
            <person name="Alvarado L."/>
            <person name="Berlin A."/>
            <person name="Chapman S.B."/>
            <person name="Chen Z."/>
            <person name="Freedman E."/>
            <person name="Gellesch M."/>
            <person name="Goldberg J."/>
            <person name="Griggs A."/>
            <person name="Gujja S."/>
            <person name="Heilman E.R."/>
            <person name="Heiman D."/>
            <person name="Hepburn T."/>
            <person name="Howarth C."/>
            <person name="Jen D."/>
            <person name="Larson L."/>
            <person name="Lewis B."/>
            <person name="Mehta T."/>
            <person name="Park D."/>
            <person name="Pearson M."/>
            <person name="Roberts A."/>
            <person name="Saif S."/>
            <person name="Shea T."/>
            <person name="Shenoy N."/>
            <person name="Sisk P."/>
            <person name="Stolte C."/>
            <person name="Sykes S."/>
            <person name="Walk T."/>
            <person name="White J."/>
            <person name="Yandava C."/>
            <person name="Haas B."/>
            <person name="Henn M.R."/>
            <person name="Nusbaum C."/>
            <person name="Birren B."/>
        </authorList>
    </citation>
    <scope>NUCLEOTIDE SEQUENCE [LARGE SCALE GENOMIC DNA]</scope>
    <source>
        <strain evidence="2">NA</strain>
    </source>
</reference>
<evidence type="ECO:0000313" key="1">
    <source>
        <dbReference type="EMBL" id="EJW85684.1"/>
    </source>
</evidence>
<dbReference type="EMBL" id="ADBV01001039">
    <property type="protein sequence ID" value="EJW85684.1"/>
    <property type="molecule type" value="Genomic_DNA"/>
</dbReference>
<sequence length="121" mass="13934">MFTAQRVRMIRYEQLLNHDNHAIKGDSRQSGWFLFGCSLLQLFNTINDNLCPNEIKIGSNTSFVTKYSTQISNQSLFHIPCESKKFDPKSVQSKGRLVSIFEIEINAERKYPKMRNGQTSA</sequence>
<proteinExistence type="predicted"/>
<dbReference type="AlphaFoldDB" id="J9FEA1"/>
<organism evidence="1 2">
    <name type="scientific">Wuchereria bancrofti</name>
    <dbReference type="NCBI Taxonomy" id="6293"/>
    <lineage>
        <taxon>Eukaryota</taxon>
        <taxon>Metazoa</taxon>
        <taxon>Ecdysozoa</taxon>
        <taxon>Nematoda</taxon>
        <taxon>Chromadorea</taxon>
        <taxon>Rhabditida</taxon>
        <taxon>Spirurina</taxon>
        <taxon>Spiruromorpha</taxon>
        <taxon>Filarioidea</taxon>
        <taxon>Onchocercidae</taxon>
        <taxon>Wuchereria</taxon>
    </lineage>
</organism>
<evidence type="ECO:0000313" key="2">
    <source>
        <dbReference type="Proteomes" id="UP000004810"/>
    </source>
</evidence>